<evidence type="ECO:0000313" key="2">
    <source>
        <dbReference type="Proteomes" id="UP000020766"/>
    </source>
</evidence>
<accession>A0A014MU76</accession>
<dbReference type="SUPFAM" id="SSF52402">
    <property type="entry name" value="Adenine nucleotide alpha hydrolases-like"/>
    <property type="match status" value="1"/>
</dbReference>
<protein>
    <recommendedName>
        <fullName evidence="3">Universal stress protein</fullName>
    </recommendedName>
</protein>
<organism evidence="1 2">
    <name type="scientific">Comamonas aquatica DA1877</name>
    <dbReference type="NCBI Taxonomy" id="1457173"/>
    <lineage>
        <taxon>Bacteria</taxon>
        <taxon>Pseudomonadati</taxon>
        <taxon>Pseudomonadota</taxon>
        <taxon>Betaproteobacteria</taxon>
        <taxon>Burkholderiales</taxon>
        <taxon>Comamonadaceae</taxon>
        <taxon>Comamonas</taxon>
    </lineage>
</organism>
<dbReference type="RefSeq" id="WP_043378560.1">
    <property type="nucleotide sequence ID" value="NZ_JBOK01000002.1"/>
</dbReference>
<dbReference type="PATRIC" id="fig|1457173.3.peg.492"/>
<keyword evidence="2" id="KW-1185">Reference proteome</keyword>
<name>A0A014MU76_9BURK</name>
<evidence type="ECO:0008006" key="3">
    <source>
        <dbReference type="Google" id="ProtNLM"/>
    </source>
</evidence>
<reference evidence="1 2" key="1">
    <citation type="submission" date="2014-01" db="EMBL/GenBank/DDBJ databases">
        <title>Interspecies Systems Biology Uncovers Metabolites Affecting C. elegans Gene Expression and Life History Traits.</title>
        <authorList>
            <person name="Watson E."/>
            <person name="Macneil L.T."/>
            <person name="Ritter A.D."/>
            <person name="Yilmaz L.S."/>
            <person name="Rosebrock A.P."/>
            <person name="Caudy A.A."/>
            <person name="Walhout A.J."/>
        </authorList>
    </citation>
    <scope>NUCLEOTIDE SEQUENCE [LARGE SCALE GENOMIC DNA]</scope>
    <source>
        <strain evidence="1 2">DA1877</strain>
    </source>
</reference>
<proteinExistence type="predicted"/>
<dbReference type="Proteomes" id="UP000020766">
    <property type="component" value="Unassembled WGS sequence"/>
</dbReference>
<dbReference type="AlphaFoldDB" id="A0A014MU76"/>
<sequence length="151" mass="16339">MDTIIVYVDDAEYAKPLLQAMAQAPGADRRHCVLVACAPRITHRVSRFVSNRARENWRNKWADKLFEACAPALAQGSGLQVSTMLARGPLPDVLAQLQAEHGHAVQVVDLRRPKLEVVAPKAEAPMLRKLAGTLAGIGALWSVLIGETLAA</sequence>
<dbReference type="EMBL" id="JBOK01000002">
    <property type="protein sequence ID" value="EXU81614.1"/>
    <property type="molecule type" value="Genomic_DNA"/>
</dbReference>
<dbReference type="STRING" id="225991.MA05_02370"/>
<comment type="caution">
    <text evidence="1">The sequence shown here is derived from an EMBL/GenBank/DDBJ whole genome shotgun (WGS) entry which is preliminary data.</text>
</comment>
<gene>
    <name evidence="1" type="ORF">AX13_07365</name>
</gene>
<evidence type="ECO:0000313" key="1">
    <source>
        <dbReference type="EMBL" id="EXU81614.1"/>
    </source>
</evidence>